<keyword evidence="6" id="KW-0539">Nucleus</keyword>
<dbReference type="InterPro" id="IPR003593">
    <property type="entry name" value="AAA+_ATPase"/>
</dbReference>
<dbReference type="GO" id="GO:0016887">
    <property type="term" value="F:ATP hydrolysis activity"/>
    <property type="evidence" value="ECO:0007669"/>
    <property type="project" value="InterPro"/>
</dbReference>
<reference evidence="11 12" key="1">
    <citation type="submission" date="2017-06" db="EMBL/GenBank/DDBJ databases">
        <title>Global population genomics of the pathogenic fungus Cryptococcus neoformans var. grubii.</title>
        <authorList>
            <person name="Cuomo C."/>
            <person name="Litvintseva A."/>
            <person name="Chen Y."/>
            <person name="Young S."/>
            <person name="Zeng Q."/>
            <person name="Chapman S."/>
            <person name="Gujja S."/>
            <person name="Saif S."/>
            <person name="Birren B."/>
        </authorList>
    </citation>
    <scope>NUCLEOTIDE SEQUENCE [LARGE SCALE GENOMIC DNA]</scope>
    <source>
        <strain evidence="11 12">Tu259-1</strain>
    </source>
</reference>
<feature type="region of interest" description="Disordered" evidence="9">
    <location>
        <begin position="165"/>
        <end position="184"/>
    </location>
</feature>
<dbReference type="SUPFAM" id="SSF52540">
    <property type="entry name" value="P-loop containing nucleoside triphosphate hydrolases"/>
    <property type="match status" value="1"/>
</dbReference>
<dbReference type="AlphaFoldDB" id="A0A854Q415"/>
<keyword evidence="4" id="KW-0067">ATP-binding</keyword>
<dbReference type="PANTHER" id="PTHR46765:SF1">
    <property type="entry name" value="P-LOOP CONTAINING NUCLEOSIDE TRIPHOSPHATE HYDROLASES SUPERFAMILY PROTEIN"/>
    <property type="match status" value="1"/>
</dbReference>
<evidence type="ECO:0000256" key="7">
    <source>
        <dbReference type="ARBA" id="ARBA00023306"/>
    </source>
</evidence>
<proteinExistence type="inferred from homology"/>
<protein>
    <submittedName>
        <fullName evidence="11">Chromosome transmission fidelity protein 18</fullName>
    </submittedName>
</protein>
<dbReference type="EMBL" id="AMKT01000113">
    <property type="protein sequence ID" value="OXG10256.1"/>
    <property type="molecule type" value="Genomic_DNA"/>
</dbReference>
<evidence type="ECO:0000256" key="2">
    <source>
        <dbReference type="ARBA" id="ARBA00022705"/>
    </source>
</evidence>
<evidence type="ECO:0000256" key="3">
    <source>
        <dbReference type="ARBA" id="ARBA00022741"/>
    </source>
</evidence>
<keyword evidence="5" id="KW-0238">DNA-binding</keyword>
<evidence type="ECO:0000259" key="10">
    <source>
        <dbReference type="SMART" id="SM00382"/>
    </source>
</evidence>
<evidence type="ECO:0000256" key="1">
    <source>
        <dbReference type="ARBA" id="ARBA00004123"/>
    </source>
</evidence>
<evidence type="ECO:0000256" key="8">
    <source>
        <dbReference type="ARBA" id="ARBA00043975"/>
    </source>
</evidence>
<feature type="compositionally biased region" description="Polar residues" evidence="9">
    <location>
        <begin position="38"/>
        <end position="57"/>
    </location>
</feature>
<dbReference type="GO" id="GO:0005634">
    <property type="term" value="C:nucleus"/>
    <property type="evidence" value="ECO:0007669"/>
    <property type="project" value="UniProtKB-SubCell"/>
</dbReference>
<dbReference type="Proteomes" id="UP000199727">
    <property type="component" value="Unassembled WGS sequence"/>
</dbReference>
<dbReference type="CDD" id="cd18140">
    <property type="entry name" value="HLD_clamp_RFC"/>
    <property type="match status" value="1"/>
</dbReference>
<dbReference type="GO" id="GO:0006260">
    <property type="term" value="P:DNA replication"/>
    <property type="evidence" value="ECO:0007669"/>
    <property type="project" value="UniProtKB-KW"/>
</dbReference>
<dbReference type="InterPro" id="IPR003959">
    <property type="entry name" value="ATPase_AAA_core"/>
</dbReference>
<dbReference type="PANTHER" id="PTHR46765">
    <property type="entry name" value="P-LOOP CONTAINING NUCLEOSIDE TRIPHOSPHATE HYDROLASES SUPERFAMILY PROTEIN"/>
    <property type="match status" value="1"/>
</dbReference>
<dbReference type="GO" id="GO:0003677">
    <property type="term" value="F:DNA binding"/>
    <property type="evidence" value="ECO:0007669"/>
    <property type="project" value="UniProtKB-KW"/>
</dbReference>
<comment type="similarity">
    <text evidence="8">Belongs to the activator 1 small subunits family. CTF18 subfamily.</text>
</comment>
<dbReference type="Gene3D" id="1.10.8.60">
    <property type="match status" value="1"/>
</dbReference>
<dbReference type="InterPro" id="IPR027417">
    <property type="entry name" value="P-loop_NTPase"/>
</dbReference>
<dbReference type="Gene3D" id="3.40.50.300">
    <property type="entry name" value="P-loop containing nucleotide triphosphate hydrolases"/>
    <property type="match status" value="1"/>
</dbReference>
<evidence type="ECO:0000313" key="11">
    <source>
        <dbReference type="EMBL" id="OXG10256.1"/>
    </source>
</evidence>
<keyword evidence="2" id="KW-0235">DNA replication</keyword>
<dbReference type="OrthoDB" id="2195431at2759"/>
<keyword evidence="3" id="KW-0547">Nucleotide-binding</keyword>
<dbReference type="InterPro" id="IPR047854">
    <property type="entry name" value="RFC_lid"/>
</dbReference>
<dbReference type="GO" id="GO:0005524">
    <property type="term" value="F:ATP binding"/>
    <property type="evidence" value="ECO:0007669"/>
    <property type="project" value="UniProtKB-KW"/>
</dbReference>
<comment type="subcellular location">
    <subcellularLocation>
        <location evidence="1">Nucleus</location>
    </subcellularLocation>
</comment>
<accession>A0A854Q415</accession>
<sequence length="942" mass="105264">MPEASSETLVFEPTDIFDFEFGLQPQPQSPRHDEDAPPTSSASAVFTNNDVSNSTSALLMGGEGLSRPIAPRMPTPPPDFEPDENWEDEMAVMEMEREFAELQDEPLGRDDENDEQARSTISGKEKDKETAGDEFFSTGIFDFDAPVASSSRVTLTPPLDIPSIPLHRLPKENEPQSGLVKPTRPCTLPSLMAATADGEMVTFQRRWKPQAISPLELQQLGGKGNAGQLLSVPLHKLLDQVNELKSREKALRLQRQIDEELEGPANKIQMETTMWVDKYRPKKFTDLLGEDRVHREVMSWLKEWDKCVFKRQQAQAKKRPFDASDSKPFAEDPLGRPHERVLLLSGPPGYGKTTLASVVARHAGYRILEINASDDRSYQTVQSRIRNAIDAGTSLGAEGKPTCVVIDEVDGAGGGENGFIKALIKLIQDVPARKKSNVPAKPLRRPIICICNDVYAPALRPLRSHARIIRFRKPQAQSLVVRLRDICKREGLQSDTRSLNTLVEMTSGDVRSCLNTLQFIKSRSVVVTEEAIRATSLGLKDTSTTLQTAWNALFIPLAAKKRRAQGSIDDTRYLSRIIPIINSCGEYDKLLLGAFEHYPNLKPLDGTMKNLTKVHEWLAFSDRLQARVTSEQEWELLGYMPWGVGAWYPHLASQGNSSKPTEYPKIDYEAYQTRVSNEEVATAFKNVLPPILRSMFTTSTTLTELIPFLMRIISPPLKPVNANIVKPAEKAVLERLVELMIPLGLTFYKEKAENGQPMMRLEPAIDVFVHYDGKRAEDILASRFMIRQLISQAMDAQLARKRGEAGTETVDTGVDGFAKAYGLTGNVAKKPEEKALLPVTDFFGRTVAVIEEEGKCETRAPFIPSGKCPLIRISFSYRSHRRRRETTGATEKEVPADIQVQRRVFECGEEECQDVGLDVGLAFVLLITLSTDRVLSFEFCKL</sequence>
<dbReference type="InterPro" id="IPR053016">
    <property type="entry name" value="CTF18-RFC_complex"/>
</dbReference>
<dbReference type="Pfam" id="PF00004">
    <property type="entry name" value="AAA"/>
    <property type="match status" value="1"/>
</dbReference>
<feature type="region of interest" description="Disordered" evidence="9">
    <location>
        <begin position="1"/>
        <end position="132"/>
    </location>
</feature>
<dbReference type="SMART" id="SM00382">
    <property type="entry name" value="AAA"/>
    <property type="match status" value="1"/>
</dbReference>
<feature type="compositionally biased region" description="Acidic residues" evidence="9">
    <location>
        <begin position="80"/>
        <end position="91"/>
    </location>
</feature>
<comment type="caution">
    <text evidence="11">The sequence shown here is derived from an EMBL/GenBank/DDBJ whole genome shotgun (WGS) entry which is preliminary data.</text>
</comment>
<gene>
    <name evidence="11" type="ORF">C361_06951</name>
</gene>
<feature type="compositionally biased region" description="Basic and acidic residues" evidence="9">
    <location>
        <begin position="94"/>
        <end position="110"/>
    </location>
</feature>
<evidence type="ECO:0000256" key="4">
    <source>
        <dbReference type="ARBA" id="ARBA00022840"/>
    </source>
</evidence>
<keyword evidence="7" id="KW-0131">Cell cycle</keyword>
<evidence type="ECO:0000313" key="12">
    <source>
        <dbReference type="Proteomes" id="UP000199727"/>
    </source>
</evidence>
<evidence type="ECO:0000256" key="9">
    <source>
        <dbReference type="SAM" id="MobiDB-lite"/>
    </source>
</evidence>
<evidence type="ECO:0000256" key="6">
    <source>
        <dbReference type="ARBA" id="ARBA00023242"/>
    </source>
</evidence>
<evidence type="ECO:0000256" key="5">
    <source>
        <dbReference type="ARBA" id="ARBA00023125"/>
    </source>
</evidence>
<name>A0A854Q415_CRYNE</name>
<organism evidence="11 12">
    <name type="scientific">Cryptococcus neoformans Tu259-1</name>
    <dbReference type="NCBI Taxonomy" id="1230072"/>
    <lineage>
        <taxon>Eukaryota</taxon>
        <taxon>Fungi</taxon>
        <taxon>Dikarya</taxon>
        <taxon>Basidiomycota</taxon>
        <taxon>Agaricomycotina</taxon>
        <taxon>Tremellomycetes</taxon>
        <taxon>Tremellales</taxon>
        <taxon>Cryptococcaceae</taxon>
        <taxon>Cryptococcus</taxon>
        <taxon>Cryptococcus neoformans species complex</taxon>
    </lineage>
</organism>
<feature type="domain" description="AAA+ ATPase" evidence="10">
    <location>
        <begin position="338"/>
        <end position="474"/>
    </location>
</feature>
<dbReference type="CDD" id="cd00009">
    <property type="entry name" value="AAA"/>
    <property type="match status" value="1"/>
</dbReference>